<evidence type="ECO:0000313" key="28">
    <source>
        <dbReference type="Proteomes" id="UP000050139"/>
    </source>
</evidence>
<dbReference type="Proteomes" id="UP000300237">
    <property type="component" value="Chromosome"/>
</dbReference>
<reference evidence="8 28" key="1">
    <citation type="submission" date="2015-03" db="EMBL/GenBank/DDBJ databases">
        <authorList>
            <consortium name="Pathogen Informatics"/>
            <person name="Murphy D."/>
        </authorList>
    </citation>
    <scope>NUCLEOTIDE SEQUENCE [LARGE SCALE GENOMIC DNA]</scope>
    <source>
        <strain evidence="8 28">0268S</strain>
    </source>
</reference>
<proteinExistence type="predicted"/>
<dbReference type="Proteomes" id="UP000256381">
    <property type="component" value="Unassembled WGS sequence"/>
</dbReference>
<dbReference type="Proteomes" id="UP000046680">
    <property type="component" value="Unassembled WGS sequence"/>
</dbReference>
<dbReference type="Proteomes" id="UP000671119">
    <property type="component" value="Unassembled WGS sequence"/>
</dbReference>
<accession>A0A045KCB0</accession>
<evidence type="ECO:0000313" key="14">
    <source>
        <dbReference type="EMBL" id="MBP0682555.1"/>
    </source>
</evidence>
<dbReference type="EMBL" id="LWDQ01000001">
    <property type="protein sequence ID" value="OMH58857.1"/>
    <property type="molecule type" value="Genomic_DNA"/>
</dbReference>
<evidence type="ECO:0000313" key="15">
    <source>
        <dbReference type="EMBL" id="OMH58857.1"/>
    </source>
</evidence>
<evidence type="ECO:0000313" key="6">
    <source>
        <dbReference type="EMBL" id="CKR31278.1"/>
    </source>
</evidence>
<dbReference type="EMBL" id="LR027516">
    <property type="protein sequence ID" value="VCU49209.1"/>
    <property type="molecule type" value="Genomic_DNA"/>
</dbReference>
<evidence type="ECO:0000313" key="21">
    <source>
        <dbReference type="Proteomes" id="UP000045842"/>
    </source>
</evidence>
<evidence type="ECO:0000313" key="23">
    <source>
        <dbReference type="Proteomes" id="UP000046947"/>
    </source>
</evidence>
<dbReference type="EMBL" id="COPH01000006">
    <property type="protein sequence ID" value="CLV69931.1"/>
    <property type="molecule type" value="Genomic_DNA"/>
</dbReference>
<dbReference type="STRING" id="115862.BBG46_05190"/>
<evidence type="ECO:0000313" key="26">
    <source>
        <dbReference type="Proteomes" id="UP000048948"/>
    </source>
</evidence>
<evidence type="ECO:0000313" key="32">
    <source>
        <dbReference type="Proteomes" id="UP000300237"/>
    </source>
</evidence>
<dbReference type="Proteomes" id="UP000048289">
    <property type="component" value="Unassembled WGS sequence"/>
</dbReference>
<evidence type="ECO:0000313" key="8">
    <source>
        <dbReference type="EMBL" id="CLV69931.1"/>
    </source>
</evidence>
<dbReference type="RefSeq" id="WP_003404907.1">
    <property type="nucleotide sequence ID" value="NZ_AP017901.1"/>
</dbReference>
<evidence type="ECO:0000313" key="33">
    <source>
        <dbReference type="Proteomes" id="UP000671119"/>
    </source>
</evidence>
<evidence type="ECO:0000313" key="12">
    <source>
        <dbReference type="EMBL" id="COV93189.1"/>
    </source>
</evidence>
<dbReference type="Proteomes" id="UP000046947">
    <property type="component" value="Unassembled WGS sequence"/>
</dbReference>
<feature type="transmembrane region" description="Helical" evidence="1">
    <location>
        <begin position="65"/>
        <end position="83"/>
    </location>
</feature>
<dbReference type="EMBL" id="CHKL01000072">
    <property type="protein sequence ID" value="COV93189.1"/>
    <property type="molecule type" value="Genomic_DNA"/>
</dbReference>
<evidence type="ECO:0000313" key="22">
    <source>
        <dbReference type="Proteomes" id="UP000046680"/>
    </source>
</evidence>
<feature type="transmembrane region" description="Helical" evidence="1">
    <location>
        <begin position="20"/>
        <end position="45"/>
    </location>
</feature>
<name>A0A045KCB0_MYCTX</name>
<evidence type="ECO:0000313" key="10">
    <source>
        <dbReference type="EMBL" id="COV23907.1"/>
    </source>
</evidence>
<reference evidence="17 32" key="8">
    <citation type="submission" date="2018-08" db="EMBL/GenBank/DDBJ databases">
        <authorList>
            <person name="Fokvardsen B D."/>
            <person name="Norman A."/>
        </authorList>
    </citation>
    <scope>NUCLEOTIDE SEQUENCE [LARGE SCALE GENOMIC DNA]</scope>
    <source>
        <strain evidence="17 32">DKC2</strain>
    </source>
</reference>
<evidence type="ECO:0000313" key="7">
    <source>
        <dbReference type="EMBL" id="CKS53784.1"/>
    </source>
</evidence>
<dbReference type="PATRIC" id="fig|1773.211.peg.1185"/>
<dbReference type="Proteomes" id="UP000050164">
    <property type="component" value="Unassembled WGS sequence"/>
</dbReference>
<dbReference type="Proteomes" id="UP000048948">
    <property type="component" value="Unassembled WGS sequence"/>
</dbReference>
<dbReference type="Proteomes" id="UP000049023">
    <property type="component" value="Unassembled WGS sequence"/>
</dbReference>
<dbReference type="EMBL" id="CSAD01000146">
    <property type="protein sequence ID" value="COV23907.1"/>
    <property type="molecule type" value="Genomic_DNA"/>
</dbReference>
<protein>
    <submittedName>
        <fullName evidence="5">Integral membrane protein</fullName>
    </submittedName>
</protein>
<dbReference type="OMA" id="QWTISSR"/>
<dbReference type="EMBL" id="QTBD01000086">
    <property type="protein sequence ID" value="REQ54911.1"/>
    <property type="molecule type" value="Genomic_DNA"/>
</dbReference>
<dbReference type="EMBL" id="CNFU01000117">
    <property type="protein sequence ID" value="CKR22828.1"/>
    <property type="molecule type" value="Genomic_DNA"/>
</dbReference>
<evidence type="ECO:0000313" key="30">
    <source>
        <dbReference type="Proteomes" id="UP000189452"/>
    </source>
</evidence>
<dbReference type="EMBL" id="CFOH01000334">
    <property type="protein sequence ID" value="CFE52780.1"/>
    <property type="molecule type" value="Genomic_DNA"/>
</dbReference>
<dbReference type="EMBL" id="CNGE01000346">
    <property type="protein sequence ID" value="CKS53784.1"/>
    <property type="molecule type" value="Genomic_DNA"/>
</dbReference>
<keyword evidence="1" id="KW-1133">Transmembrane helix</keyword>
<evidence type="ECO:0000313" key="16">
    <source>
        <dbReference type="EMBL" id="REQ54911.1"/>
    </source>
</evidence>
<keyword evidence="1" id="KW-0472">Membrane</keyword>
<keyword evidence="1" id="KW-0812">Transmembrane</keyword>
<evidence type="ECO:0000313" key="13">
    <source>
        <dbReference type="EMBL" id="COW27665.1"/>
    </source>
</evidence>
<reference evidence="14 33" key="9">
    <citation type="submission" date="2021-03" db="EMBL/GenBank/DDBJ databases">
        <title>Whole Genome Sequencing of Mycobacterium tuberculosis clinical isolates from Arunachal Pradesh, India.</title>
        <authorList>
            <person name="Singh S."/>
            <person name="Mudliar S.R."/>
            <person name="Kulsum U."/>
            <person name="Rufai S.B."/>
            <person name="Singh P.K."/>
            <person name="Umpo M."/>
            <person name="Nyori M."/>
        </authorList>
    </citation>
    <scope>NUCLEOTIDE SEQUENCE [LARGE SCALE GENOMIC DNA]</scope>
    <source>
        <strain evidence="14 33">OMICS/BPL/0142/20/SP</strain>
    </source>
</reference>
<evidence type="ECO:0000256" key="1">
    <source>
        <dbReference type="SAM" id="Phobius"/>
    </source>
</evidence>
<dbReference type="EMBL" id="CFOE01000146">
    <property type="protein sequence ID" value="CFE39072.1"/>
    <property type="molecule type" value="Genomic_DNA"/>
</dbReference>
<evidence type="ECO:0000313" key="24">
    <source>
        <dbReference type="Proteomes" id="UP000048289"/>
    </source>
</evidence>
<dbReference type="Proteomes" id="UP000038802">
    <property type="component" value="Unassembled WGS sequence"/>
</dbReference>
<reference evidence="16" key="7">
    <citation type="submission" date="2018-07" db="EMBL/GenBank/DDBJ databases">
        <authorList>
            <person name="Shah S."/>
            <person name="Brown T."/>
            <person name="Auld S."/>
            <person name="Bratton K."/>
            <person name="Narechania A."/>
            <person name="Mathema B."/>
            <person name="Gandhi N."/>
        </authorList>
    </citation>
    <scope>NUCLEOTIDE SEQUENCE</scope>
    <source>
        <strain evidence="16">32301_S10</strain>
    </source>
</reference>
<evidence type="ECO:0000313" key="20">
    <source>
        <dbReference type="Proteomes" id="UP000044938"/>
    </source>
</evidence>
<evidence type="ECO:0000313" key="3">
    <source>
        <dbReference type="EMBL" id="CFE52780.1"/>
    </source>
</evidence>
<evidence type="ECO:0000313" key="18">
    <source>
        <dbReference type="Proteomes" id="UP000038802"/>
    </source>
</evidence>
<reference evidence="16 31" key="5">
    <citation type="journal article" date="2017" name="N. Engl. J. Med.">
        <title>Transmission of Extensively Drug-Resistant Tuberculosis in South Africa.</title>
        <authorList>
            <person name="Shah N.S."/>
            <person name="Auld S.C."/>
            <person name="Brust J.C."/>
            <person name="Mathema B."/>
            <person name="Ismail N."/>
            <person name="Moodley P."/>
            <person name="Mlisana K."/>
            <person name="Allana S."/>
            <person name="Campbell A."/>
            <person name="Mthiyane T."/>
            <person name="Morris N."/>
            <person name="Mpangase P."/>
            <person name="van der Meulen H."/>
            <person name="Omar S.V."/>
            <person name="Brown T.S."/>
            <person name="Narechania A."/>
            <person name="Shaskina E."/>
            <person name="Kapwata T."/>
            <person name="Kreiswirth B."/>
            <person name="Gandhi N.R."/>
        </authorList>
    </citation>
    <scope>NUCLEOTIDE SEQUENCE [LARGE SCALE GENOMIC DNA]</scope>
    <source>
        <strain evidence="16 31">32301_S10</strain>
    </source>
</reference>
<dbReference type="EMBL" id="CNFT01000189">
    <property type="protein sequence ID" value="CKR31278.1"/>
    <property type="molecule type" value="Genomic_DNA"/>
</dbReference>
<evidence type="ECO:0000313" key="27">
    <source>
        <dbReference type="Proteomes" id="UP000049023"/>
    </source>
</evidence>
<reference evidence="18 19" key="3">
    <citation type="submission" date="2015-03" db="EMBL/GenBank/DDBJ databases">
        <authorList>
            <consortium name="Pathogen Informatics"/>
        </authorList>
    </citation>
    <scope>NUCLEOTIDE SEQUENCE [LARGE SCALE GENOMIC DNA]</scope>
    <source>
        <strain evidence="7 26">Bir 172</strain>
        <strain evidence="6 29">Bir 185</strain>
        <strain evidence="5 27">Bir 187</strain>
        <strain evidence="4 22">C09601061</strain>
        <strain evidence="9 19">D00501624</strain>
        <strain evidence="10 21">G09801536</strain>
        <strain evidence="2 24">G09901357</strain>
        <strain evidence="3 23">H09601792</strain>
        <strain evidence="18">K00500041</strain>
        <strain evidence="13 20">M09401471</strain>
        <strain evidence="12 25">P00601463</strain>
    </source>
</reference>
<gene>
    <name evidence="15" type="ORF">A4S10_01017</name>
    <name evidence="17" type="ORF">DKC2_1026</name>
    <name evidence="16" type="ORF">DSJ38_05935</name>
    <name evidence="4" type="ORF">ERS007657_01855</name>
    <name evidence="9" type="ORF">ERS007661_02813</name>
    <name evidence="10" type="ORF">ERS007679_01392</name>
    <name evidence="2" type="ORF">ERS007681_01444</name>
    <name evidence="3" type="ORF">ERS007688_02156</name>
    <name evidence="11" type="ORF">ERS007703_01497</name>
    <name evidence="13" type="ORF">ERS007720_02213</name>
    <name evidence="12" type="ORF">ERS007741_00986</name>
    <name evidence="7" type="ORF">ERS027646_02037</name>
    <name evidence="6" type="ORF">ERS027659_01128</name>
    <name evidence="5" type="ORF">ERS027661_00829</name>
    <name evidence="8" type="ORF">ERS094118_00954</name>
    <name evidence="14" type="ORF">J8J21_05365</name>
</gene>
<evidence type="ECO:0000313" key="17">
    <source>
        <dbReference type="EMBL" id="VCU49209.1"/>
    </source>
</evidence>
<evidence type="ECO:0000313" key="25">
    <source>
        <dbReference type="Proteomes" id="UP000048600"/>
    </source>
</evidence>
<dbReference type="Proteomes" id="UP000044938">
    <property type="component" value="Unassembled WGS sequence"/>
</dbReference>
<dbReference type="Proteomes" id="UP000045842">
    <property type="component" value="Unassembled WGS sequence"/>
</dbReference>
<evidence type="ECO:0000313" key="5">
    <source>
        <dbReference type="EMBL" id="CKR22828.1"/>
    </source>
</evidence>
<dbReference type="EMBL" id="CQQC01001073">
    <property type="protein sequence ID" value="CNV61568.1"/>
    <property type="molecule type" value="Genomic_DNA"/>
</dbReference>
<evidence type="ECO:0000313" key="31">
    <source>
        <dbReference type="Proteomes" id="UP000256381"/>
    </source>
</evidence>
<evidence type="ECO:0000313" key="29">
    <source>
        <dbReference type="Proteomes" id="UP000050164"/>
    </source>
</evidence>
<evidence type="ECO:0000313" key="11">
    <source>
        <dbReference type="EMBL" id="COV48880.1"/>
    </source>
</evidence>
<evidence type="ECO:0000313" key="19">
    <source>
        <dbReference type="Proteomes" id="UP000039217"/>
    </source>
</evidence>
<evidence type="ECO:0000313" key="4">
    <source>
        <dbReference type="EMBL" id="CFR80614.1"/>
    </source>
</evidence>
<reference evidence="15 30" key="4">
    <citation type="submission" date="2016-04" db="EMBL/GenBank/DDBJ databases">
        <authorList>
            <person name="Bigi M."/>
            <person name="Bigi F."/>
            <person name="Soria M.A."/>
        </authorList>
    </citation>
    <scope>NUCLEOTIDE SEQUENCE [LARGE SCALE GENOMIC DNA]</scope>
    <source>
        <strain evidence="15 30">6548</strain>
    </source>
</reference>
<evidence type="ECO:0000313" key="2">
    <source>
        <dbReference type="EMBL" id="CFE39072.1"/>
    </source>
</evidence>
<feature type="transmembrane region" description="Helical" evidence="1">
    <location>
        <begin position="90"/>
        <end position="110"/>
    </location>
</feature>
<reference evidence="15 30" key="6">
    <citation type="submission" date="2017-02" db="EMBL/GenBank/DDBJ databases">
        <title>Protein polymorphisms may explain contrasting epidemiological fitness of two variants of a multidrug-resistant Mycobacterium tuberculosis strain.</title>
        <authorList>
            <person name="Bigi M.M."/>
            <person name="Lopez B."/>
            <person name="Blanco F.C."/>
            <person name="Sasiain M.C."/>
            <person name="De La Barrera S."/>
            <person name="Ritacco V."/>
            <person name="Bigi F."/>
            <person name="Soria M.A."/>
        </authorList>
    </citation>
    <scope>NUCLEOTIDE SEQUENCE [LARGE SCALE GENOMIC DNA]</scope>
    <source>
        <strain evidence="15 30">6548</strain>
    </source>
</reference>
<reference evidence="11" key="2">
    <citation type="submission" date="2015-03" db="EMBL/GenBank/DDBJ databases">
        <authorList>
            <person name="Murphy D."/>
        </authorList>
    </citation>
    <scope>NUCLEOTIDE SEQUENCE [LARGE SCALE GENOMIC DNA]</scope>
    <source>
        <strain evidence="11">K00500041</strain>
    </source>
</reference>
<dbReference type="Proteomes" id="UP000189452">
    <property type="component" value="Chromosome"/>
</dbReference>
<dbReference type="Proteomes" id="UP000048600">
    <property type="component" value="Unassembled WGS sequence"/>
</dbReference>
<dbReference type="AlphaFoldDB" id="A0A045KCB0"/>
<dbReference type="EMBL" id="CSAE01000127">
    <property type="protein sequence ID" value="COV48880.1"/>
    <property type="molecule type" value="Genomic_DNA"/>
</dbReference>
<dbReference type="EMBL" id="JAGIZI010000005">
    <property type="protein sequence ID" value="MBP0682555.1"/>
    <property type="molecule type" value="Genomic_DNA"/>
</dbReference>
<dbReference type="Proteomes" id="UP000050139">
    <property type="component" value="Unassembled WGS sequence"/>
</dbReference>
<sequence>MRVPSQWMISSRVTVAWNIVGYLVYAALAFVGGFAVWFSLFFAMATDGCHDSACDASYHVFPAMVTMWIGVGAVLLLTLVVMVRNSSRGNVVIGWPFVGLLALGLVYVAADAVLH</sequence>
<evidence type="ECO:0000313" key="9">
    <source>
        <dbReference type="EMBL" id="CNV61568.1"/>
    </source>
</evidence>
<organism evidence="5 27">
    <name type="scientific">Mycobacterium tuberculosis</name>
    <dbReference type="NCBI Taxonomy" id="1773"/>
    <lineage>
        <taxon>Bacteria</taxon>
        <taxon>Bacillati</taxon>
        <taxon>Actinomycetota</taxon>
        <taxon>Actinomycetes</taxon>
        <taxon>Mycobacteriales</taxon>
        <taxon>Mycobacteriaceae</taxon>
        <taxon>Mycobacterium</taxon>
        <taxon>Mycobacterium tuberculosis complex</taxon>
    </lineage>
</organism>
<dbReference type="EMBL" id="CGCX01000635">
    <property type="protein sequence ID" value="CFR80614.1"/>
    <property type="molecule type" value="Genomic_DNA"/>
</dbReference>
<dbReference type="Proteomes" id="UP000039217">
    <property type="component" value="Unassembled WGS sequence"/>
</dbReference>
<dbReference type="EMBL" id="CSAJ01000269">
    <property type="protein sequence ID" value="COW27665.1"/>
    <property type="molecule type" value="Genomic_DNA"/>
</dbReference>